<dbReference type="Proteomes" id="UP000193920">
    <property type="component" value="Unassembled WGS sequence"/>
</dbReference>
<evidence type="ECO:0000313" key="1">
    <source>
        <dbReference type="EMBL" id="ORY73757.1"/>
    </source>
</evidence>
<dbReference type="AlphaFoldDB" id="A0A1Y2EQE5"/>
<sequence length="257" mass="30777">MHFLQINNGNDDYSKKSNFQKEINNCDYFQNNNIEEYNIQIEPYLLNINNNYCNINKNNNEILLENDYNLLFFENNEYYDNINNKNFLDINDNKNSESLNLKINYNTNNNTNYGRQQYNQNYKNFPFLDLDNTRSISKPNIINNLKSNFHDYKEELNFNLLEIYEPNIINDDRINKQNLINNEYDYSCISNKILFLKKDLEKSLIYTVQNYGVGSYNIKLIDDIKDLICQIDLVLQKFTSQDYISQNKIMLKLIVII</sequence>
<protein>
    <submittedName>
        <fullName evidence="1">Uncharacterized protein</fullName>
    </submittedName>
</protein>
<keyword evidence="2" id="KW-1185">Reference proteome</keyword>
<reference evidence="1 2" key="1">
    <citation type="submission" date="2016-08" db="EMBL/GenBank/DDBJ databases">
        <title>A Parts List for Fungal Cellulosomes Revealed by Comparative Genomics.</title>
        <authorList>
            <consortium name="DOE Joint Genome Institute"/>
            <person name="Haitjema C.H."/>
            <person name="Gilmore S.P."/>
            <person name="Henske J.K."/>
            <person name="Solomon K.V."/>
            <person name="De Groot R."/>
            <person name="Kuo A."/>
            <person name="Mondo S.J."/>
            <person name="Salamov A.A."/>
            <person name="Labutti K."/>
            <person name="Zhao Z."/>
            <person name="Chiniquy J."/>
            <person name="Barry K."/>
            <person name="Brewer H.M."/>
            <person name="Purvine S.O."/>
            <person name="Wright A.T."/>
            <person name="Boxma B."/>
            <person name="Van Alen T."/>
            <person name="Hackstein J.H."/>
            <person name="Baker S.E."/>
            <person name="Grigoriev I.V."/>
            <person name="O'Malley M.A."/>
        </authorList>
    </citation>
    <scope>NUCLEOTIDE SEQUENCE [LARGE SCALE GENOMIC DNA]</scope>
    <source>
        <strain evidence="1 2">G1</strain>
    </source>
</reference>
<accession>A0A1Y2EQE5</accession>
<name>A0A1Y2EQE5_9FUNG</name>
<evidence type="ECO:0000313" key="2">
    <source>
        <dbReference type="Proteomes" id="UP000193920"/>
    </source>
</evidence>
<gene>
    <name evidence="1" type="ORF">LY90DRAFT_167303</name>
</gene>
<organism evidence="1 2">
    <name type="scientific">Neocallimastix californiae</name>
    <dbReference type="NCBI Taxonomy" id="1754190"/>
    <lineage>
        <taxon>Eukaryota</taxon>
        <taxon>Fungi</taxon>
        <taxon>Fungi incertae sedis</taxon>
        <taxon>Chytridiomycota</taxon>
        <taxon>Chytridiomycota incertae sedis</taxon>
        <taxon>Neocallimastigomycetes</taxon>
        <taxon>Neocallimastigales</taxon>
        <taxon>Neocallimastigaceae</taxon>
        <taxon>Neocallimastix</taxon>
    </lineage>
</organism>
<proteinExistence type="predicted"/>
<dbReference type="EMBL" id="MCOG01000032">
    <property type="protein sequence ID" value="ORY73757.1"/>
    <property type="molecule type" value="Genomic_DNA"/>
</dbReference>
<comment type="caution">
    <text evidence="1">The sequence shown here is derived from an EMBL/GenBank/DDBJ whole genome shotgun (WGS) entry which is preliminary data.</text>
</comment>